<reference evidence="2 3" key="1">
    <citation type="submission" date="2024-04" db="EMBL/GenBank/DDBJ databases">
        <authorList>
            <person name="Rising A."/>
            <person name="Reimegard J."/>
            <person name="Sonavane S."/>
            <person name="Akerstrom W."/>
            <person name="Nylinder S."/>
            <person name="Hedman E."/>
            <person name="Kallberg Y."/>
        </authorList>
    </citation>
    <scope>NUCLEOTIDE SEQUENCE [LARGE SCALE GENOMIC DNA]</scope>
</reference>
<feature type="non-terminal residue" evidence="2">
    <location>
        <position position="1"/>
    </location>
</feature>
<dbReference type="AlphaFoldDB" id="A0AAV2APL5"/>
<evidence type="ECO:0000313" key="3">
    <source>
        <dbReference type="Proteomes" id="UP001497382"/>
    </source>
</evidence>
<dbReference type="Proteomes" id="UP001497382">
    <property type="component" value="Unassembled WGS sequence"/>
</dbReference>
<keyword evidence="1" id="KW-0812">Transmembrane</keyword>
<dbReference type="EMBL" id="CAXIEN010000197">
    <property type="protein sequence ID" value="CAL1285946.1"/>
    <property type="molecule type" value="Genomic_DNA"/>
</dbReference>
<evidence type="ECO:0000256" key="1">
    <source>
        <dbReference type="SAM" id="Phobius"/>
    </source>
</evidence>
<keyword evidence="1" id="KW-0472">Membrane</keyword>
<sequence>FVNISSKLLEKLLKIIFPCFLDSYYKVIIFFLLKKRK</sequence>
<name>A0AAV2APL5_9ARAC</name>
<gene>
    <name evidence="2" type="ORF">LARSCL_LOCUS13997</name>
</gene>
<comment type="caution">
    <text evidence="2">The sequence shown here is derived from an EMBL/GenBank/DDBJ whole genome shotgun (WGS) entry which is preliminary data.</text>
</comment>
<evidence type="ECO:0000313" key="2">
    <source>
        <dbReference type="EMBL" id="CAL1285946.1"/>
    </source>
</evidence>
<feature type="transmembrane region" description="Helical" evidence="1">
    <location>
        <begin position="12"/>
        <end position="33"/>
    </location>
</feature>
<keyword evidence="1" id="KW-1133">Transmembrane helix</keyword>
<protein>
    <submittedName>
        <fullName evidence="2">Uncharacterized protein</fullName>
    </submittedName>
</protein>
<accession>A0AAV2APL5</accession>
<proteinExistence type="predicted"/>
<keyword evidence="3" id="KW-1185">Reference proteome</keyword>
<organism evidence="2 3">
    <name type="scientific">Larinioides sclopetarius</name>
    <dbReference type="NCBI Taxonomy" id="280406"/>
    <lineage>
        <taxon>Eukaryota</taxon>
        <taxon>Metazoa</taxon>
        <taxon>Ecdysozoa</taxon>
        <taxon>Arthropoda</taxon>
        <taxon>Chelicerata</taxon>
        <taxon>Arachnida</taxon>
        <taxon>Araneae</taxon>
        <taxon>Araneomorphae</taxon>
        <taxon>Entelegynae</taxon>
        <taxon>Araneoidea</taxon>
        <taxon>Araneidae</taxon>
        <taxon>Larinioides</taxon>
    </lineage>
</organism>